<proteinExistence type="predicted"/>
<accession>A0ABW1LJH1</accession>
<evidence type="ECO:0000313" key="3">
    <source>
        <dbReference type="EMBL" id="MFC6043392.1"/>
    </source>
</evidence>
<evidence type="ECO:0008006" key="5">
    <source>
        <dbReference type="Google" id="ProtNLM"/>
    </source>
</evidence>
<feature type="compositionally biased region" description="Polar residues" evidence="1">
    <location>
        <begin position="1"/>
        <end position="11"/>
    </location>
</feature>
<feature type="transmembrane region" description="Helical" evidence="2">
    <location>
        <begin position="97"/>
        <end position="124"/>
    </location>
</feature>
<organism evidence="3 4">
    <name type="scientific">Nocardioides hankookensis</name>
    <dbReference type="NCBI Taxonomy" id="443157"/>
    <lineage>
        <taxon>Bacteria</taxon>
        <taxon>Bacillati</taxon>
        <taxon>Actinomycetota</taxon>
        <taxon>Actinomycetes</taxon>
        <taxon>Propionibacteriales</taxon>
        <taxon>Nocardioidaceae</taxon>
        <taxon>Nocardioides</taxon>
    </lineage>
</organism>
<keyword evidence="2" id="KW-0472">Membrane</keyword>
<evidence type="ECO:0000256" key="1">
    <source>
        <dbReference type="SAM" id="MobiDB-lite"/>
    </source>
</evidence>
<keyword evidence="2" id="KW-1133">Transmembrane helix</keyword>
<evidence type="ECO:0000313" key="4">
    <source>
        <dbReference type="Proteomes" id="UP001596135"/>
    </source>
</evidence>
<dbReference type="Proteomes" id="UP001596135">
    <property type="component" value="Unassembled WGS sequence"/>
</dbReference>
<gene>
    <name evidence="3" type="ORF">ACFPYL_09925</name>
</gene>
<feature type="transmembrane region" description="Helical" evidence="2">
    <location>
        <begin position="38"/>
        <end position="62"/>
    </location>
</feature>
<dbReference type="RefSeq" id="WP_379153416.1">
    <property type="nucleotide sequence ID" value="NZ_JBHSRJ010000004.1"/>
</dbReference>
<keyword evidence="2" id="KW-0812">Transmembrane</keyword>
<dbReference type="EMBL" id="JBHSRJ010000004">
    <property type="protein sequence ID" value="MFC6043392.1"/>
    <property type="molecule type" value="Genomic_DNA"/>
</dbReference>
<name>A0ABW1LJH1_9ACTN</name>
<comment type="caution">
    <text evidence="3">The sequence shown here is derived from an EMBL/GenBank/DDBJ whole genome shotgun (WGS) entry which is preliminary data.</text>
</comment>
<reference evidence="4" key="1">
    <citation type="journal article" date="2019" name="Int. J. Syst. Evol. Microbiol.">
        <title>The Global Catalogue of Microorganisms (GCM) 10K type strain sequencing project: providing services to taxonomists for standard genome sequencing and annotation.</title>
        <authorList>
            <consortium name="The Broad Institute Genomics Platform"/>
            <consortium name="The Broad Institute Genome Sequencing Center for Infectious Disease"/>
            <person name="Wu L."/>
            <person name="Ma J."/>
        </authorList>
    </citation>
    <scope>NUCLEOTIDE SEQUENCE [LARGE SCALE GENOMIC DNA]</scope>
    <source>
        <strain evidence="4">CCUG 54522</strain>
    </source>
</reference>
<protein>
    <recommendedName>
        <fullName evidence="5">DUF4190 domain-containing protein</fullName>
    </recommendedName>
</protein>
<sequence length="128" mass="13899">MSTDQDTSPTEPTGPHDPAGEPTTERQPDWWHRDHPTFASLTGFFTGLAFVVLVPGLFIALLHVLVDDETAEDLFPFVIVTLAVPIGLVIAPRTRRFGIYMLIGVVATALVVGGVAALVLWFMISRDA</sequence>
<keyword evidence="4" id="KW-1185">Reference proteome</keyword>
<feature type="region of interest" description="Disordered" evidence="1">
    <location>
        <begin position="1"/>
        <end position="31"/>
    </location>
</feature>
<evidence type="ECO:0000256" key="2">
    <source>
        <dbReference type="SAM" id="Phobius"/>
    </source>
</evidence>
<feature type="transmembrane region" description="Helical" evidence="2">
    <location>
        <begin position="74"/>
        <end position="91"/>
    </location>
</feature>